<dbReference type="EMBL" id="DSVL01000168">
    <property type="protein sequence ID" value="HFH28941.1"/>
    <property type="molecule type" value="Genomic_DNA"/>
</dbReference>
<keyword evidence="2" id="KW-0378">Hydrolase</keyword>
<feature type="domain" description="Serine aminopeptidase S33" evidence="1">
    <location>
        <begin position="52"/>
        <end position="275"/>
    </location>
</feature>
<dbReference type="InterPro" id="IPR051044">
    <property type="entry name" value="MAG_DAG_Lipase"/>
</dbReference>
<dbReference type="SUPFAM" id="SSF53474">
    <property type="entry name" value="alpha/beta-Hydrolases"/>
    <property type="match status" value="1"/>
</dbReference>
<accession>A0A7C3IH53</accession>
<dbReference type="GO" id="GO:0016787">
    <property type="term" value="F:hydrolase activity"/>
    <property type="evidence" value="ECO:0007669"/>
    <property type="project" value="UniProtKB-KW"/>
</dbReference>
<dbReference type="PANTHER" id="PTHR11614">
    <property type="entry name" value="PHOSPHOLIPASE-RELATED"/>
    <property type="match status" value="1"/>
</dbReference>
<evidence type="ECO:0000313" key="2">
    <source>
        <dbReference type="EMBL" id="HFH28941.1"/>
    </source>
</evidence>
<organism evidence="2">
    <name type="scientific">Gracilinema caldarium</name>
    <dbReference type="NCBI Taxonomy" id="215591"/>
    <lineage>
        <taxon>Bacteria</taxon>
        <taxon>Pseudomonadati</taxon>
        <taxon>Spirochaetota</taxon>
        <taxon>Spirochaetia</taxon>
        <taxon>Spirochaetales</taxon>
        <taxon>Breznakiellaceae</taxon>
        <taxon>Gracilinema</taxon>
    </lineage>
</organism>
<dbReference type="Gene3D" id="3.40.50.1820">
    <property type="entry name" value="alpha/beta hydrolase"/>
    <property type="match status" value="1"/>
</dbReference>
<proteinExistence type="predicted"/>
<reference evidence="2" key="1">
    <citation type="journal article" date="2020" name="mSystems">
        <title>Genome- and Community-Level Interaction Insights into Carbon Utilization and Element Cycling Functions of Hydrothermarchaeota in Hydrothermal Sediment.</title>
        <authorList>
            <person name="Zhou Z."/>
            <person name="Liu Y."/>
            <person name="Xu W."/>
            <person name="Pan J."/>
            <person name="Luo Z.H."/>
            <person name="Li M."/>
        </authorList>
    </citation>
    <scope>NUCLEOTIDE SEQUENCE [LARGE SCALE GENOMIC DNA]</scope>
    <source>
        <strain evidence="2">SpSt-503</strain>
    </source>
</reference>
<dbReference type="AlphaFoldDB" id="A0A7C3IH53"/>
<dbReference type="InterPro" id="IPR029058">
    <property type="entry name" value="AB_hydrolase_fold"/>
</dbReference>
<evidence type="ECO:0000259" key="1">
    <source>
        <dbReference type="Pfam" id="PF12146"/>
    </source>
</evidence>
<protein>
    <submittedName>
        <fullName evidence="2">Alpha/beta fold hydrolase</fullName>
    </submittedName>
</protein>
<gene>
    <name evidence="2" type="ORF">ENS59_05440</name>
</gene>
<dbReference type="Pfam" id="PF12146">
    <property type="entry name" value="Hydrolase_4"/>
    <property type="match status" value="1"/>
</dbReference>
<dbReference type="InterPro" id="IPR022742">
    <property type="entry name" value="Hydrolase_4"/>
</dbReference>
<comment type="caution">
    <text evidence="2">The sequence shown here is derived from an EMBL/GenBank/DDBJ whole genome shotgun (WGS) entry which is preliminary data.</text>
</comment>
<name>A0A7C3IH53_9SPIR</name>
<sequence>MRIPSDWNPTNRAFREFYGWDDSQGQWNYNLVETKLNQKVAVHYFTNPQQKDVKGTLFIVHGYLEHTALRIPIIIQAIRHGWMVCGIDLIGHGLSTGTPAHIDEFDEYVVALETVLRHKAWPKPWRYAGHSTGCAVELLYVAKNGNPFEWSLLEAPLVRTVLWKPTMVAKRLFKGAINTLPRRNAGLPKSQTFYGLLKRDPMYLDKVPVSWFDALERYVEITNSWPILPGTFLILQGDMDTVVDWPYNVQFLQNHLEHPRIEMIKGGKHHLLRDEGPSGEQARSVVLEHWYEMK</sequence>